<sequence length="712" mass="76123">MRFFVPAARTGHTRPVAHPPVLTQAGGVPNRLARATSPYLLQHADNPVDWWEWGDAAFAEARRRDVPVLISVGYAACHWCHVMAHESFEDPATAALMNEHFVCVKVDREERPDVDAVYMAATQAMTGSGGWPMTVVATPDGRPFFCGTYFPPRRVQTMASFTEVLTALAQAWTTRRDDVMASAGTIAAALAQRPASGGGDGPTGGDLVDERVVARALGALSTSFDERDGGFGGAPKFPPTMVVEWLLRHHARTRDEDALAMALSTLDAMARGGMYDQLAGGFARYSVDATWTVPHFEKMLYDNALLLRVYLHAWRLTGDPQHRRVVEETADWLLRDLRTDDGGFASALDADSEGREGAFYAWTPAQLRDALGDDDGAWAADVLGVTSEGTFEHGTSVLQLRHDPDDPARLASVRARLRDARETRPRPARDDKVVSAWNGLAVAALAEAGALLDRPDWLDAAQRCAQLLADLHTRAAPDGDRLLRTSRDGTAGSAPGVLEDYADVAEGYLALAAVTGEHVWTTRAQRLLATVLAHFGDGDGDGGFYDTADDETDPVLGALRRPQDVADGPTPAGQPAAAAALATLAAATGSLELREAALDALRVPLLVSRRHPRAAGWALATAEALLDGPREVAVVGPADDPATRALHRAALGAPAPGLVLAVGDPGHLGDDAPALLRDRPLVDGRPAAYVCRGFVCERPTTDPGRLTQQLRT</sequence>
<dbReference type="InterPro" id="IPR024705">
    <property type="entry name" value="Ssp411"/>
</dbReference>
<dbReference type="PANTHER" id="PTHR42899:SF1">
    <property type="entry name" value="SPERMATOGENESIS-ASSOCIATED PROTEIN 20"/>
    <property type="match status" value="1"/>
</dbReference>
<dbReference type="CDD" id="cd02955">
    <property type="entry name" value="SSP411"/>
    <property type="match status" value="1"/>
</dbReference>
<accession>A0ABQ4DPJ3</accession>
<proteinExistence type="predicted"/>
<name>A0ABQ4DPJ3_9CELL</name>
<feature type="domain" description="Spermatogenesis-associated protein 20-like TRX" evidence="1">
    <location>
        <begin position="29"/>
        <end position="190"/>
    </location>
</feature>
<evidence type="ECO:0000313" key="3">
    <source>
        <dbReference type="Proteomes" id="UP000614741"/>
    </source>
</evidence>
<dbReference type="InterPro" id="IPR008928">
    <property type="entry name" value="6-hairpin_glycosidase_sf"/>
</dbReference>
<dbReference type="Gene3D" id="1.50.10.10">
    <property type="match status" value="2"/>
</dbReference>
<evidence type="ECO:0000313" key="2">
    <source>
        <dbReference type="EMBL" id="GIG41263.1"/>
    </source>
</evidence>
<dbReference type="Gene3D" id="3.40.30.10">
    <property type="entry name" value="Glutaredoxin"/>
    <property type="match status" value="1"/>
</dbReference>
<comment type="caution">
    <text evidence="2">The sequence shown here is derived from an EMBL/GenBank/DDBJ whole genome shotgun (WGS) entry which is preliminary data.</text>
</comment>
<dbReference type="SUPFAM" id="SSF48208">
    <property type="entry name" value="Six-hairpin glycosidases"/>
    <property type="match status" value="1"/>
</dbReference>
<gene>
    <name evidence="2" type="ORF">Cph01nite_30250</name>
</gene>
<dbReference type="PIRSF" id="PIRSF006402">
    <property type="entry name" value="UCP006402_thioredoxin"/>
    <property type="match status" value="1"/>
</dbReference>
<protein>
    <submittedName>
        <fullName evidence="2">Thioredoxin domain-containing protein</fullName>
    </submittedName>
</protein>
<dbReference type="EMBL" id="BONP01000023">
    <property type="protein sequence ID" value="GIG41263.1"/>
    <property type="molecule type" value="Genomic_DNA"/>
</dbReference>
<dbReference type="InterPro" id="IPR036249">
    <property type="entry name" value="Thioredoxin-like_sf"/>
</dbReference>
<evidence type="ECO:0000259" key="1">
    <source>
        <dbReference type="Pfam" id="PF03190"/>
    </source>
</evidence>
<keyword evidence="3" id="KW-1185">Reference proteome</keyword>
<organism evidence="2 3">
    <name type="scientific">Cellulomonas phragmiteti</name>
    <dbReference type="NCBI Taxonomy" id="478780"/>
    <lineage>
        <taxon>Bacteria</taxon>
        <taxon>Bacillati</taxon>
        <taxon>Actinomycetota</taxon>
        <taxon>Actinomycetes</taxon>
        <taxon>Micrococcales</taxon>
        <taxon>Cellulomonadaceae</taxon>
        <taxon>Cellulomonas</taxon>
    </lineage>
</organism>
<reference evidence="2 3" key="1">
    <citation type="submission" date="2021-01" db="EMBL/GenBank/DDBJ databases">
        <title>Whole genome shotgun sequence of Cellulomonas phragmiteti NBRC 110785.</title>
        <authorList>
            <person name="Komaki H."/>
            <person name="Tamura T."/>
        </authorList>
    </citation>
    <scope>NUCLEOTIDE SEQUENCE [LARGE SCALE GENOMIC DNA]</scope>
    <source>
        <strain evidence="2 3">NBRC 110785</strain>
    </source>
</reference>
<dbReference type="InterPro" id="IPR012341">
    <property type="entry name" value="6hp_glycosidase-like_sf"/>
</dbReference>
<dbReference type="Proteomes" id="UP000614741">
    <property type="component" value="Unassembled WGS sequence"/>
</dbReference>
<dbReference type="SUPFAM" id="SSF52833">
    <property type="entry name" value="Thioredoxin-like"/>
    <property type="match status" value="1"/>
</dbReference>
<dbReference type="InterPro" id="IPR004879">
    <property type="entry name" value="Ssp411-like_TRX"/>
</dbReference>
<dbReference type="PANTHER" id="PTHR42899">
    <property type="entry name" value="SPERMATOGENESIS-ASSOCIATED PROTEIN 20"/>
    <property type="match status" value="1"/>
</dbReference>
<dbReference type="Pfam" id="PF03190">
    <property type="entry name" value="Thioredox_DsbH"/>
    <property type="match status" value="1"/>
</dbReference>